<organism evidence="3 4">
    <name type="scientific">Nitrosotalea sinensis</name>
    <dbReference type="NCBI Taxonomy" id="1499975"/>
    <lineage>
        <taxon>Archaea</taxon>
        <taxon>Nitrososphaerota</taxon>
        <taxon>Nitrososphaeria</taxon>
        <taxon>Nitrosotaleales</taxon>
        <taxon>Nitrosotaleaceae</taxon>
        <taxon>Nitrosotalea</taxon>
    </lineage>
</organism>
<sequence>MLLTKKQKKGSSSPVSKGLVITIAVIAVAVAGGVYYLWESATPVNVDHPVFATATNVYILAIHNDQGYAYDEQSTKTGKKAISGVNIDPSIHIPKGTLVSLHVINEDKDTGSDQDLNIDAFNVHTRHLKYFEAQTINFLADKEGTYSYYSTIHPEMKGTLTVDP</sequence>
<dbReference type="Gene3D" id="2.60.40.420">
    <property type="entry name" value="Cupredoxins - blue copper proteins"/>
    <property type="match status" value="1"/>
</dbReference>
<evidence type="ECO:0000313" key="3">
    <source>
        <dbReference type="EMBL" id="SHO47435.1"/>
    </source>
</evidence>
<gene>
    <name evidence="3" type="ORF">NSIN_40092</name>
</gene>
<keyword evidence="4" id="KW-1185">Reference proteome</keyword>
<keyword evidence="1" id="KW-0812">Transmembrane</keyword>
<protein>
    <submittedName>
        <fullName evidence="3">Cytochrome C oxidase subunit II, periplasmic domain protein</fullName>
    </submittedName>
</protein>
<feature type="domain" description="EfeO-type cupredoxin-like" evidence="2">
    <location>
        <begin position="90"/>
        <end position="162"/>
    </location>
</feature>
<accession>A0A2H1EIP2</accession>
<proteinExistence type="predicted"/>
<feature type="transmembrane region" description="Helical" evidence="1">
    <location>
        <begin position="20"/>
        <end position="38"/>
    </location>
</feature>
<dbReference type="EMBL" id="FRFC01000005">
    <property type="protein sequence ID" value="SHO47435.1"/>
    <property type="molecule type" value="Genomic_DNA"/>
</dbReference>
<dbReference type="InterPro" id="IPR008972">
    <property type="entry name" value="Cupredoxin"/>
</dbReference>
<reference evidence="4" key="1">
    <citation type="submission" date="2016-12" db="EMBL/GenBank/DDBJ databases">
        <authorList>
            <person name="Herbold C."/>
        </authorList>
    </citation>
    <scope>NUCLEOTIDE SEQUENCE [LARGE SCALE GENOMIC DNA]</scope>
</reference>
<name>A0A2H1EIP2_9ARCH</name>
<dbReference type="Pfam" id="PF13473">
    <property type="entry name" value="Cupredoxin_1"/>
    <property type="match status" value="1"/>
</dbReference>
<dbReference type="SUPFAM" id="SSF49503">
    <property type="entry name" value="Cupredoxins"/>
    <property type="match status" value="1"/>
</dbReference>
<evidence type="ECO:0000256" key="1">
    <source>
        <dbReference type="SAM" id="Phobius"/>
    </source>
</evidence>
<evidence type="ECO:0000259" key="2">
    <source>
        <dbReference type="Pfam" id="PF13473"/>
    </source>
</evidence>
<dbReference type="InterPro" id="IPR028096">
    <property type="entry name" value="EfeO_Cupredoxin"/>
</dbReference>
<evidence type="ECO:0000313" key="4">
    <source>
        <dbReference type="Proteomes" id="UP000232412"/>
    </source>
</evidence>
<keyword evidence="1" id="KW-0472">Membrane</keyword>
<dbReference type="AlphaFoldDB" id="A0A2H1EIP2"/>
<keyword evidence="1" id="KW-1133">Transmembrane helix</keyword>
<dbReference type="Proteomes" id="UP000232412">
    <property type="component" value="Unassembled WGS sequence"/>
</dbReference>